<dbReference type="PANTHER" id="PTHR31232">
    <property type="match status" value="1"/>
</dbReference>
<dbReference type="GO" id="GO:0060320">
    <property type="term" value="P:rejection of self pollen"/>
    <property type="evidence" value="ECO:0007669"/>
    <property type="project" value="UniProtKB-KW"/>
</dbReference>
<evidence type="ECO:0000256" key="5">
    <source>
        <dbReference type="ARBA" id="ARBA00022729"/>
    </source>
</evidence>
<evidence type="ECO:0000256" key="6">
    <source>
        <dbReference type="RuleBase" id="RU367044"/>
    </source>
</evidence>
<organism evidence="7 8">
    <name type="scientific">Eutrema salsugineum</name>
    <name type="common">Saltwater cress</name>
    <name type="synonym">Sisymbrium salsugineum</name>
    <dbReference type="NCBI Taxonomy" id="72664"/>
    <lineage>
        <taxon>Eukaryota</taxon>
        <taxon>Viridiplantae</taxon>
        <taxon>Streptophyta</taxon>
        <taxon>Embryophyta</taxon>
        <taxon>Tracheophyta</taxon>
        <taxon>Spermatophyta</taxon>
        <taxon>Magnoliopsida</taxon>
        <taxon>eudicotyledons</taxon>
        <taxon>Gunneridae</taxon>
        <taxon>Pentapetalae</taxon>
        <taxon>rosids</taxon>
        <taxon>malvids</taxon>
        <taxon>Brassicales</taxon>
        <taxon>Brassicaceae</taxon>
        <taxon>Eutremeae</taxon>
        <taxon>Eutrema</taxon>
    </lineage>
</organism>
<keyword evidence="4 6" id="KW-0964">Secreted</keyword>
<evidence type="ECO:0000256" key="1">
    <source>
        <dbReference type="ARBA" id="ARBA00004613"/>
    </source>
</evidence>
<dbReference type="OrthoDB" id="1900999at2759"/>
<evidence type="ECO:0000256" key="3">
    <source>
        <dbReference type="ARBA" id="ARBA00022471"/>
    </source>
</evidence>
<dbReference type="AlphaFoldDB" id="V4MK41"/>
<dbReference type="eggNOG" id="ENOG502S7CQ">
    <property type="taxonomic scope" value="Eukaryota"/>
</dbReference>
<comment type="subcellular location">
    <subcellularLocation>
        <location evidence="1 6">Secreted</location>
    </subcellularLocation>
</comment>
<dbReference type="Gramene" id="ESQ55832">
    <property type="protein sequence ID" value="ESQ55832"/>
    <property type="gene ID" value="EUTSA_v10027197mg"/>
</dbReference>
<evidence type="ECO:0000256" key="4">
    <source>
        <dbReference type="ARBA" id="ARBA00022525"/>
    </source>
</evidence>
<name>V4MK41_EUTSA</name>
<dbReference type="KEGG" id="eus:EUTSA_v10027197mg"/>
<dbReference type="Proteomes" id="UP000030689">
    <property type="component" value="Unassembled WGS sequence"/>
</dbReference>
<evidence type="ECO:0000256" key="2">
    <source>
        <dbReference type="ARBA" id="ARBA00005581"/>
    </source>
</evidence>
<dbReference type="Pfam" id="PF05938">
    <property type="entry name" value="Self-incomp_S1"/>
    <property type="match status" value="1"/>
</dbReference>
<dbReference type="InterPro" id="IPR010264">
    <property type="entry name" value="Self-incomp_S1"/>
</dbReference>
<dbReference type="PANTHER" id="PTHR31232:SF144">
    <property type="entry name" value="S-PROTEIN HOMOLOG 2"/>
    <property type="match status" value="1"/>
</dbReference>
<evidence type="ECO:0000313" key="7">
    <source>
        <dbReference type="EMBL" id="ESQ55832.1"/>
    </source>
</evidence>
<dbReference type="GO" id="GO:0005576">
    <property type="term" value="C:extracellular region"/>
    <property type="evidence" value="ECO:0007669"/>
    <property type="project" value="UniProtKB-SubCell"/>
</dbReference>
<dbReference type="EMBL" id="KI517384">
    <property type="protein sequence ID" value="ESQ55832.1"/>
    <property type="molecule type" value="Genomic_DNA"/>
</dbReference>
<dbReference type="STRING" id="72664.V4MK41"/>
<protein>
    <recommendedName>
        <fullName evidence="6">S-protein homolog</fullName>
    </recommendedName>
</protein>
<keyword evidence="5" id="KW-0732">Signal</keyword>
<gene>
    <name evidence="7" type="ORF">EUTSA_v10027197mg</name>
</gene>
<accession>V4MK41</accession>
<keyword evidence="3 6" id="KW-0713">Self-incompatibility</keyword>
<dbReference type="OMA" id="LYHCKSK"/>
<sequence>MEIPKQYKSLFIMMIFITRKSSHADQETTFQLQTIHHQQTLFGKITVKIINDLGSTQTLLYHCKSKDTDLGSRSLQSGESWSFTFHRQFFGRTLFFCSFGLQSRWYWFDIYTDKRDGRGDYWCQKCLWKIRQTGPCRFNDETKEFDLCYPWNYSLY</sequence>
<keyword evidence="8" id="KW-1185">Reference proteome</keyword>
<reference evidence="7 8" key="1">
    <citation type="journal article" date="2013" name="Front. Plant Sci.">
        <title>The Reference Genome of the Halophytic Plant Eutrema salsugineum.</title>
        <authorList>
            <person name="Yang R."/>
            <person name="Jarvis D.E."/>
            <person name="Chen H."/>
            <person name="Beilstein M.A."/>
            <person name="Grimwood J."/>
            <person name="Jenkins J."/>
            <person name="Shu S."/>
            <person name="Prochnik S."/>
            <person name="Xin M."/>
            <person name="Ma C."/>
            <person name="Schmutz J."/>
            <person name="Wing R.A."/>
            <person name="Mitchell-Olds T."/>
            <person name="Schumaker K.S."/>
            <person name="Wang X."/>
        </authorList>
    </citation>
    <scope>NUCLEOTIDE SEQUENCE [LARGE SCALE GENOMIC DNA]</scope>
</reference>
<proteinExistence type="inferred from homology"/>
<comment type="similarity">
    <text evidence="2 6">Belongs to the plant self-incompatibility (S1) protein family.</text>
</comment>
<evidence type="ECO:0000313" key="8">
    <source>
        <dbReference type="Proteomes" id="UP000030689"/>
    </source>
</evidence>